<reference evidence="8" key="1">
    <citation type="journal article" date="2016" name="Proc. Natl. Acad. Sci. U.S.A.">
        <title>Chromosome-level assembly of Arabidopsis thaliana Ler reveals the extent of translocation and inversion polymorphisms.</title>
        <authorList>
            <person name="Zapata L."/>
            <person name="Ding J."/>
            <person name="Willing E.M."/>
            <person name="Hartwig B."/>
            <person name="Bezdan D."/>
            <person name="Jiao W.B."/>
            <person name="Patel V."/>
            <person name="Velikkakam James G."/>
            <person name="Koornneef M."/>
            <person name="Ossowski S."/>
            <person name="Schneeberger K."/>
        </authorList>
    </citation>
    <scope>NUCLEOTIDE SEQUENCE [LARGE SCALE GENOMIC DNA]</scope>
    <source>
        <strain evidence="8">cv. Landsberg erecta</strain>
    </source>
</reference>
<dbReference type="PANTHER" id="PTHR47206">
    <property type="entry name" value="HOMEODOMAIN-LIKE SUPERFAMILY PROTEIN"/>
    <property type="match status" value="1"/>
</dbReference>
<evidence type="ECO:0000313" key="7">
    <source>
        <dbReference type="EMBL" id="VYS45549.1"/>
    </source>
</evidence>
<evidence type="ECO:0000259" key="4">
    <source>
        <dbReference type="PROSITE" id="PS50090"/>
    </source>
</evidence>
<organism evidence="6 8">
    <name type="scientific">Arabidopsis thaliana</name>
    <name type="common">Mouse-ear cress</name>
    <dbReference type="NCBI Taxonomy" id="3702"/>
    <lineage>
        <taxon>Eukaryota</taxon>
        <taxon>Viridiplantae</taxon>
        <taxon>Streptophyta</taxon>
        <taxon>Embryophyta</taxon>
        <taxon>Tracheophyta</taxon>
        <taxon>Spermatophyta</taxon>
        <taxon>Magnoliopsida</taxon>
        <taxon>eudicotyledons</taxon>
        <taxon>Gunneridae</taxon>
        <taxon>Pentapetalae</taxon>
        <taxon>rosids</taxon>
        <taxon>malvids</taxon>
        <taxon>Brassicales</taxon>
        <taxon>Brassicaceae</taxon>
        <taxon>Camelineae</taxon>
        <taxon>Arabidopsis</taxon>
    </lineage>
</organism>
<proteinExistence type="predicted"/>
<name>A0A178WI08_ARATH</name>
<evidence type="ECO:0000313" key="9">
    <source>
        <dbReference type="Proteomes" id="UP000426265"/>
    </source>
</evidence>
<dbReference type="Proteomes" id="UP000078284">
    <property type="component" value="Chromosome 1"/>
</dbReference>
<dbReference type="InterPro" id="IPR017930">
    <property type="entry name" value="Myb_dom"/>
</dbReference>
<evidence type="ECO:0000313" key="6">
    <source>
        <dbReference type="EMBL" id="OAP17886.1"/>
    </source>
</evidence>
<reference evidence="7 9" key="3">
    <citation type="submission" date="2019-11" db="EMBL/GenBank/DDBJ databases">
        <authorList>
            <person name="Jiao W.-B."/>
            <person name="Schneeberger K."/>
        </authorList>
    </citation>
    <scope>NUCLEOTIDE SEQUENCE [LARGE SCALE GENOMIC DNA]</scope>
    <source>
        <strain evidence="9">cv. An-1</strain>
    </source>
</reference>
<feature type="domain" description="HTH myb-type" evidence="5">
    <location>
        <begin position="195"/>
        <end position="251"/>
    </location>
</feature>
<evidence type="ECO:0000259" key="5">
    <source>
        <dbReference type="PROSITE" id="PS51294"/>
    </source>
</evidence>
<dbReference type="InterPro" id="IPR001005">
    <property type="entry name" value="SANT/Myb"/>
</dbReference>
<comment type="subcellular location">
    <subcellularLocation>
        <location evidence="1">Nucleus</location>
    </subcellularLocation>
</comment>
<feature type="compositionally biased region" description="Basic and acidic residues" evidence="3">
    <location>
        <begin position="376"/>
        <end position="387"/>
    </location>
</feature>
<dbReference type="EMBL" id="CACRSJ010000104">
    <property type="protein sequence ID" value="VYS45549.1"/>
    <property type="molecule type" value="Genomic_DNA"/>
</dbReference>
<dbReference type="InterPro" id="IPR009057">
    <property type="entry name" value="Homeodomain-like_sf"/>
</dbReference>
<dbReference type="Proteomes" id="UP000426265">
    <property type="component" value="Unassembled WGS sequence"/>
</dbReference>
<dbReference type="ExpressionAtlas" id="A0A178WI08">
    <property type="expression patterns" value="baseline and differential"/>
</dbReference>
<dbReference type="PROSITE" id="PS51294">
    <property type="entry name" value="HTH_MYB"/>
    <property type="match status" value="1"/>
</dbReference>
<feature type="region of interest" description="Disordered" evidence="3">
    <location>
        <begin position="487"/>
        <end position="512"/>
    </location>
</feature>
<evidence type="ECO:0000256" key="3">
    <source>
        <dbReference type="SAM" id="MobiDB-lite"/>
    </source>
</evidence>
<gene>
    <name evidence="6" type="ordered locus">AXX17_At1g09670</name>
    <name evidence="7" type="ORF">AN1_LOCUS1052</name>
</gene>
<feature type="compositionally biased region" description="Polar residues" evidence="3">
    <location>
        <begin position="502"/>
        <end position="512"/>
    </location>
</feature>
<dbReference type="PROSITE" id="PS50090">
    <property type="entry name" value="MYB_LIKE"/>
    <property type="match status" value="1"/>
</dbReference>
<evidence type="ECO:0000256" key="1">
    <source>
        <dbReference type="ARBA" id="ARBA00004123"/>
    </source>
</evidence>
<evidence type="ECO:0000313" key="8">
    <source>
        <dbReference type="Proteomes" id="UP000078284"/>
    </source>
</evidence>
<protein>
    <submittedName>
        <fullName evidence="6">Uncharacterized protein</fullName>
    </submittedName>
</protein>
<evidence type="ECO:0000256" key="2">
    <source>
        <dbReference type="ARBA" id="ARBA00023242"/>
    </source>
</evidence>
<feature type="region of interest" description="Disordered" evidence="3">
    <location>
        <begin position="329"/>
        <end position="349"/>
    </location>
</feature>
<feature type="region of interest" description="Disordered" evidence="3">
    <location>
        <begin position="376"/>
        <end position="414"/>
    </location>
</feature>
<dbReference type="GO" id="GO:0005634">
    <property type="term" value="C:nucleus"/>
    <property type="evidence" value="ECO:0007669"/>
    <property type="project" value="UniProtKB-SubCell"/>
</dbReference>
<dbReference type="PANTHER" id="PTHR47206:SF1">
    <property type="entry name" value="HOMEODOMAIN-LIKE SUPERFAMILY PROTEIN"/>
    <property type="match status" value="1"/>
</dbReference>
<sequence length="610" mass="64776">MVANNNTSSNRRKRIITEGDIATLLLRYDMETILRMLQEISYCSETKMDWNALVKKTTTGITNAREYQLLWRHLSYRHPLLPVEDDALPLDDDSDMECELEASPAVSHEASVEAIAHVKVMAASYVLSESDILDDSTVEAPLTINIPYALPEDSPEPSESPWSSRGMNINFPVCLQKVTSTEGMNGNGSAGISMAFRRKRKRWSAEEDEELFAAVKRCGEGNWAHIVKGDFRGERTASQLSQRWALIRKRCYTSTSVSQCGLQGTEAKLTVNHALSLALGNRPPSNKLAIGLMPTTSSCTITETEANGGSSSQGQQQSKPIVQALPRAGTSLPAAKSRVVKKTTASSTSRSDLMVTANSVAAAACMGDVLTAASGRKVEPGKTDAPRVPKTKPVKHASTVCMPQPSGSLSMPKVEPGTSVAASIRSLANGKLKPVMASSSSNKPPLIAPRSEGSSMLSASAPLASLSRIVSNQRVFAGSVPATEIVTCKPDGGQKGQARGNEASSSAAIQPHQITSRNLEISQGKQATQAQSPNLLPRKVPVVRTAVHCATNQKLMDKPSDQTVVPIRGAGSQSKAKGEVNSKVGPVIKVSSVCGKPLEVATVAGTGQGV</sequence>
<reference evidence="6" key="2">
    <citation type="submission" date="2016-03" db="EMBL/GenBank/DDBJ databases">
        <title>Full-length assembly of Arabidopsis thaliana Ler reveals the complement of translocations and inversions.</title>
        <authorList>
            <person name="Zapata L."/>
            <person name="Schneeberger K."/>
            <person name="Ossowski S."/>
        </authorList>
    </citation>
    <scope>NUCLEOTIDE SEQUENCE [LARGE SCALE GENOMIC DNA]</scope>
    <source>
        <tissue evidence="6">Leaf</tissue>
    </source>
</reference>
<feature type="region of interest" description="Disordered" evidence="3">
    <location>
        <begin position="434"/>
        <end position="453"/>
    </location>
</feature>
<dbReference type="AlphaFoldDB" id="A0A178WI08"/>
<dbReference type="SUPFAM" id="SSF46689">
    <property type="entry name" value="Homeodomain-like"/>
    <property type="match status" value="1"/>
</dbReference>
<accession>A0A178WI08</accession>
<feature type="domain" description="Myb-like" evidence="4">
    <location>
        <begin position="195"/>
        <end position="244"/>
    </location>
</feature>
<keyword evidence="2" id="KW-0539">Nucleus</keyword>
<dbReference type="EMBL" id="LUHQ01000001">
    <property type="protein sequence ID" value="OAP17886.1"/>
    <property type="molecule type" value="Genomic_DNA"/>
</dbReference>
<dbReference type="SMART" id="SM00717">
    <property type="entry name" value="SANT"/>
    <property type="match status" value="1"/>
</dbReference>
<dbReference type="Pfam" id="PF00249">
    <property type="entry name" value="Myb_DNA-binding"/>
    <property type="match status" value="1"/>
</dbReference>
<dbReference type="Gene3D" id="1.10.10.60">
    <property type="entry name" value="Homeodomain-like"/>
    <property type="match status" value="1"/>
</dbReference>
<dbReference type="CDD" id="cd11660">
    <property type="entry name" value="SANT_TRF"/>
    <property type="match status" value="1"/>
</dbReference>